<feature type="region of interest" description="Disordered" evidence="32">
    <location>
        <begin position="28"/>
        <end position="55"/>
    </location>
</feature>
<keyword evidence="6" id="KW-0597">Phosphoprotein</keyword>
<evidence type="ECO:0000256" key="18">
    <source>
        <dbReference type="ARBA" id="ARBA00031167"/>
    </source>
</evidence>
<keyword evidence="9" id="KW-0732">Signal</keyword>
<evidence type="ECO:0000256" key="17">
    <source>
        <dbReference type="ARBA" id="ARBA00023288"/>
    </source>
</evidence>
<comment type="catalytic activity">
    <reaction evidence="27">
        <text>1-hexadecanoyl-sn-glycero-3-phosphocholine + H2O = 1-hexadecanoyl-sn-glycerol + phosphocholine + H(+)</text>
        <dbReference type="Rhea" id="RHEA:41119"/>
        <dbReference type="ChEBI" id="CHEBI:15377"/>
        <dbReference type="ChEBI" id="CHEBI:15378"/>
        <dbReference type="ChEBI" id="CHEBI:72998"/>
        <dbReference type="ChEBI" id="CHEBI:75542"/>
        <dbReference type="ChEBI" id="CHEBI:295975"/>
    </reaction>
    <physiologicalReaction direction="left-to-right" evidence="27">
        <dbReference type="Rhea" id="RHEA:41120"/>
    </physiologicalReaction>
</comment>
<comment type="catalytic activity">
    <reaction evidence="23">
        <text>glycero-2-phosphocholine + H2O = phosphocholine + glycerol + H(+)</text>
        <dbReference type="Rhea" id="RHEA:61684"/>
        <dbReference type="ChEBI" id="CHEBI:15377"/>
        <dbReference type="ChEBI" id="CHEBI:15378"/>
        <dbReference type="ChEBI" id="CHEBI:17754"/>
        <dbReference type="ChEBI" id="CHEBI:144950"/>
        <dbReference type="ChEBI" id="CHEBI:295975"/>
    </reaction>
    <physiologicalReaction direction="left-to-right" evidence="23">
        <dbReference type="Rhea" id="RHEA:61685"/>
    </physiologicalReaction>
</comment>
<evidence type="ECO:0000256" key="6">
    <source>
        <dbReference type="ARBA" id="ARBA00022553"/>
    </source>
</evidence>
<comment type="cofactor">
    <cofactor evidence="1">
        <name>Zn(2+)</name>
        <dbReference type="ChEBI" id="CHEBI:29105"/>
    </cofactor>
</comment>
<dbReference type="GO" id="GO:0005886">
    <property type="term" value="C:plasma membrane"/>
    <property type="evidence" value="ECO:0007669"/>
    <property type="project" value="UniProtKB-SubCell"/>
</dbReference>
<evidence type="ECO:0000256" key="22">
    <source>
        <dbReference type="ARBA" id="ARBA00047322"/>
    </source>
</evidence>
<evidence type="ECO:0000256" key="24">
    <source>
        <dbReference type="ARBA" id="ARBA00047494"/>
    </source>
</evidence>
<dbReference type="STRING" id="7739.C3ZMZ5"/>
<keyword evidence="12" id="KW-0442">Lipid degradation</keyword>
<dbReference type="GO" id="GO:0098552">
    <property type="term" value="C:side of membrane"/>
    <property type="evidence" value="ECO:0007669"/>
    <property type="project" value="UniProtKB-KW"/>
</dbReference>
<evidence type="ECO:0000256" key="10">
    <source>
        <dbReference type="ARBA" id="ARBA00022801"/>
    </source>
</evidence>
<evidence type="ECO:0000256" key="1">
    <source>
        <dbReference type="ARBA" id="ARBA00001947"/>
    </source>
</evidence>
<sequence>MTSHTNWGQRTDVFTTVKFTFAGSSYRRSKSSSHKRKDHPAERSNSKFSSAQETTSRATRREIVCKYERAKSTAPLEFELCRLKTHIKVRSTVCTCFLRVPPSFYLHALIVVYVMDTPFLCTTPLFPAHVSKRQVRRPRSSAPVWRAGRVHVPAAPPRPIGLHNWPVMDSTRQRTPPSSRRYQFRLNLTIIDLKKYVIVVELQILKEYMKDDPSNNESMRLVAFLVDGLRWDYPFNDPELSEFQAMARDGARARYVTPDFPVKSFPNYYTIMTGLHTESHGMTGNYMHDVMRNTSFLLGTNPESYEPYWWEGAEPLWITATKQGRKVNMYYWPTCEVPIFNTLPNKCEPYVGYPTYRNITNSIDEIVQLFGERTIDMAFVYYEDVDRFGHAHGVESQQRVEATRDVDRFLEYLRENLRRTGQTEDVNVVVMSDHGMATVEFGPSGGYVPLSSYIDQNDLNNPVFYETSYVSMWPKEGRLDKDSVVTSRRLGSHAWDNALMDMKGVFMAVGPDFRAGFEGDSIHQVDVYQMMCEITAVSPRSHNGSALRIQGLLSNPIGGARTTSQVTWVTAAGFAVSLLFSKSY</sequence>
<comment type="catalytic activity">
    <reaction evidence="22">
        <text>1-(9Z-octadecenoyl)-sn-glycero-3-phosphocholine + H2O = 1-(9Z-octadecenoyl)-sn-glycerol + phosphocholine + H(+)</text>
        <dbReference type="Rhea" id="RHEA:41091"/>
        <dbReference type="ChEBI" id="CHEBI:15377"/>
        <dbReference type="ChEBI" id="CHEBI:15378"/>
        <dbReference type="ChEBI" id="CHEBI:28610"/>
        <dbReference type="ChEBI" id="CHEBI:75757"/>
        <dbReference type="ChEBI" id="CHEBI:295975"/>
    </reaction>
    <physiologicalReaction direction="left-to-right" evidence="22">
        <dbReference type="Rhea" id="RHEA:41092"/>
    </physiologicalReaction>
</comment>
<dbReference type="Gene3D" id="3.40.720.10">
    <property type="entry name" value="Alkaline Phosphatase, subunit A"/>
    <property type="match status" value="2"/>
</dbReference>
<keyword evidence="7" id="KW-0336">GPI-anchor</keyword>
<dbReference type="InterPro" id="IPR002591">
    <property type="entry name" value="Phosphodiest/P_Trfase"/>
</dbReference>
<dbReference type="InParanoid" id="C3ZMZ5"/>
<evidence type="ECO:0000256" key="7">
    <source>
        <dbReference type="ARBA" id="ARBA00022622"/>
    </source>
</evidence>
<comment type="function">
    <text evidence="20">Choline-specific glycerophosphodiesterase that hydrolyzes glycerophosphocholine (GPC) and lysophosphatidylcholine (LPC) and contributes to supplying choline to the cells. Has a preference for LPC with short (12:0 and 14:0) or polyunsaturated (18:2 and 20:4) fatty acids. In vitro, hydrolyzes only choline-containing lysophospholipids, such as sphingosylphosphorylcholine (SPC), platelet-activating factor (PAF) and lysoPAF, but not other lysophospholipids.</text>
</comment>
<dbReference type="GO" id="GO:0047390">
    <property type="term" value="F:glycerophosphocholine cholinephosphodiesterase activity"/>
    <property type="evidence" value="ECO:0007669"/>
    <property type="project" value="UniProtKB-EC"/>
</dbReference>
<dbReference type="Pfam" id="PF01663">
    <property type="entry name" value="Phosphodiest"/>
    <property type="match status" value="1"/>
</dbReference>
<evidence type="ECO:0000256" key="21">
    <source>
        <dbReference type="ARBA" id="ARBA00047290"/>
    </source>
</evidence>
<evidence type="ECO:0000256" key="2">
    <source>
        <dbReference type="ARBA" id="ARBA00004609"/>
    </source>
</evidence>
<evidence type="ECO:0000256" key="13">
    <source>
        <dbReference type="ARBA" id="ARBA00023098"/>
    </source>
</evidence>
<keyword evidence="15" id="KW-1015">Disulfide bond</keyword>
<proteinExistence type="inferred from homology"/>
<comment type="subcellular location">
    <subcellularLocation>
        <location evidence="2">Cell membrane</location>
        <topology evidence="2">Lipid-anchor</topology>
        <topology evidence="2">GPI-anchor</topology>
    </subcellularLocation>
</comment>
<dbReference type="GO" id="GO:0046872">
    <property type="term" value="F:metal ion binding"/>
    <property type="evidence" value="ECO:0007669"/>
    <property type="project" value="UniProtKB-KW"/>
</dbReference>
<comment type="catalytic activity">
    <reaction evidence="28">
        <text>sphing-4-enine-phosphocholine + H2O = sphing-4-enine + phosphocholine + H(+)</text>
        <dbReference type="Rhea" id="RHEA:41095"/>
        <dbReference type="ChEBI" id="CHEBI:15377"/>
        <dbReference type="ChEBI" id="CHEBI:15378"/>
        <dbReference type="ChEBI" id="CHEBI:57756"/>
        <dbReference type="ChEBI" id="CHEBI:58906"/>
        <dbReference type="ChEBI" id="CHEBI:295975"/>
    </reaction>
    <physiologicalReaction direction="left-to-right" evidence="28">
        <dbReference type="Rhea" id="RHEA:41096"/>
    </physiologicalReaction>
</comment>
<keyword evidence="10" id="KW-0378">Hydrolase</keyword>
<evidence type="ECO:0000256" key="5">
    <source>
        <dbReference type="ARBA" id="ARBA00022475"/>
    </source>
</evidence>
<keyword evidence="17" id="KW-0449">Lipoprotein</keyword>
<organism>
    <name type="scientific">Branchiostoma floridae</name>
    <name type="common">Florida lancelet</name>
    <name type="synonym">Amphioxus</name>
    <dbReference type="NCBI Taxonomy" id="7739"/>
    <lineage>
        <taxon>Eukaryota</taxon>
        <taxon>Metazoa</taxon>
        <taxon>Chordata</taxon>
        <taxon>Cephalochordata</taxon>
        <taxon>Leptocardii</taxon>
        <taxon>Amphioxiformes</taxon>
        <taxon>Branchiostomatidae</taxon>
        <taxon>Branchiostoma</taxon>
    </lineage>
</organism>
<evidence type="ECO:0000256" key="25">
    <source>
        <dbReference type="ARBA" id="ARBA00047600"/>
    </source>
</evidence>
<evidence type="ECO:0000256" key="19">
    <source>
        <dbReference type="ARBA" id="ARBA00032556"/>
    </source>
</evidence>
<evidence type="ECO:0000256" key="15">
    <source>
        <dbReference type="ARBA" id="ARBA00023157"/>
    </source>
</evidence>
<keyword evidence="11" id="KW-0862">Zinc</keyword>
<feature type="compositionally biased region" description="Basic residues" evidence="32">
    <location>
        <begin position="28"/>
        <end position="38"/>
    </location>
</feature>
<evidence type="ECO:0000256" key="27">
    <source>
        <dbReference type="ARBA" id="ARBA00048209"/>
    </source>
</evidence>
<comment type="catalytic activity">
    <reaction evidence="31">
        <text>1-(5Z,8Z,11Z,14Z-eicosatetraenoyl)-sn-glycero-3-phosphocholine + H2O = 1-(5Z,8Z,11Z,14Z-eicosatetraenoyl)-sn-glycerol + phosphocholine + H(+)</text>
        <dbReference type="Rhea" id="RHEA:41003"/>
        <dbReference type="ChEBI" id="CHEBI:15377"/>
        <dbReference type="ChEBI" id="CHEBI:15378"/>
        <dbReference type="ChEBI" id="CHEBI:34071"/>
        <dbReference type="ChEBI" id="CHEBI:74344"/>
        <dbReference type="ChEBI" id="CHEBI:295975"/>
    </reaction>
    <physiologicalReaction direction="left-to-right" evidence="31">
        <dbReference type="Rhea" id="RHEA:41004"/>
    </physiologicalReaction>
</comment>
<evidence type="ECO:0000313" key="33">
    <source>
        <dbReference type="EMBL" id="EEN46135.1"/>
    </source>
</evidence>
<comment type="similarity">
    <text evidence="3">Belongs to the nucleotide pyrophosphatase/phosphodiesterase family.</text>
</comment>
<evidence type="ECO:0000256" key="12">
    <source>
        <dbReference type="ARBA" id="ARBA00022963"/>
    </source>
</evidence>
<evidence type="ECO:0000256" key="9">
    <source>
        <dbReference type="ARBA" id="ARBA00022729"/>
    </source>
</evidence>
<keyword evidence="14" id="KW-0472">Membrane</keyword>
<evidence type="ECO:0000256" key="31">
    <source>
        <dbReference type="ARBA" id="ARBA00049320"/>
    </source>
</evidence>
<dbReference type="CDD" id="cd16018">
    <property type="entry name" value="Enpp"/>
    <property type="match status" value="1"/>
</dbReference>
<evidence type="ECO:0000256" key="11">
    <source>
        <dbReference type="ARBA" id="ARBA00022833"/>
    </source>
</evidence>
<comment type="catalytic activity">
    <reaction evidence="30">
        <text>1-(9Z,12Z)-octadecadienoyl-sn-glycero-3-phosphocholine + H2O = 1-(9Z,12Z-octadecadienoyl)-sn-glycerol + phosphocholine + H(+)</text>
        <dbReference type="Rhea" id="RHEA:41115"/>
        <dbReference type="ChEBI" id="CHEBI:15377"/>
        <dbReference type="ChEBI" id="CHEBI:15378"/>
        <dbReference type="ChEBI" id="CHEBI:28733"/>
        <dbReference type="ChEBI" id="CHEBI:75561"/>
        <dbReference type="ChEBI" id="CHEBI:295975"/>
    </reaction>
    <physiologicalReaction direction="left-to-right" evidence="30">
        <dbReference type="Rhea" id="RHEA:41116"/>
    </physiologicalReaction>
</comment>
<gene>
    <name evidence="33" type="ORF">BRAFLDRAFT_83404</name>
</gene>
<feature type="compositionally biased region" description="Polar residues" evidence="32">
    <location>
        <begin position="46"/>
        <end position="55"/>
    </location>
</feature>
<dbReference type="PANTHER" id="PTHR10151:SF66">
    <property type="entry name" value="GLYCEROPHOSPHOCHOLINE CHOLINEPHOSPHODIESTERASE ENPP6"/>
    <property type="match status" value="1"/>
</dbReference>
<evidence type="ECO:0000256" key="32">
    <source>
        <dbReference type="SAM" id="MobiDB-lite"/>
    </source>
</evidence>
<dbReference type="eggNOG" id="KOG2645">
    <property type="taxonomic scope" value="Eukaryota"/>
</dbReference>
<keyword evidence="5" id="KW-1003">Cell membrane</keyword>
<reference evidence="33" key="1">
    <citation type="journal article" date="2008" name="Nature">
        <title>The amphioxus genome and the evolution of the chordate karyotype.</title>
        <authorList>
            <consortium name="US DOE Joint Genome Institute (JGI-PGF)"/>
            <person name="Putnam N.H."/>
            <person name="Butts T."/>
            <person name="Ferrier D.E.K."/>
            <person name="Furlong R.F."/>
            <person name="Hellsten U."/>
            <person name="Kawashima T."/>
            <person name="Robinson-Rechavi M."/>
            <person name="Shoguchi E."/>
            <person name="Terry A."/>
            <person name="Yu J.-K."/>
            <person name="Benito-Gutierrez E.L."/>
            <person name="Dubchak I."/>
            <person name="Garcia-Fernandez J."/>
            <person name="Gibson-Brown J.J."/>
            <person name="Grigoriev I.V."/>
            <person name="Horton A.C."/>
            <person name="de Jong P.J."/>
            <person name="Jurka J."/>
            <person name="Kapitonov V.V."/>
            <person name="Kohara Y."/>
            <person name="Kuroki Y."/>
            <person name="Lindquist E."/>
            <person name="Lucas S."/>
            <person name="Osoegawa K."/>
            <person name="Pennacchio L.A."/>
            <person name="Salamov A.A."/>
            <person name="Satou Y."/>
            <person name="Sauka-Spengler T."/>
            <person name="Schmutz J."/>
            <person name="Shin-I T."/>
            <person name="Toyoda A."/>
            <person name="Bronner-Fraser M."/>
            <person name="Fujiyama A."/>
            <person name="Holland L.Z."/>
            <person name="Holland P.W.H."/>
            <person name="Satoh N."/>
            <person name="Rokhsar D.S."/>
        </authorList>
    </citation>
    <scope>NUCLEOTIDE SEQUENCE [LARGE SCALE GENOMIC DNA]</scope>
    <source>
        <strain evidence="33">S238N-H82</strain>
        <tissue evidence="33">Testes</tissue>
    </source>
</reference>
<evidence type="ECO:0000256" key="23">
    <source>
        <dbReference type="ARBA" id="ARBA00047482"/>
    </source>
</evidence>
<keyword evidence="13" id="KW-0443">Lipid metabolism</keyword>
<dbReference type="Gene3D" id="3.30.1360.180">
    <property type="match status" value="1"/>
</dbReference>
<keyword evidence="8" id="KW-0479">Metal-binding</keyword>
<accession>C3ZMZ5</accession>
<dbReference type="InterPro" id="IPR017850">
    <property type="entry name" value="Alkaline_phosphatase_core_sf"/>
</dbReference>
<protein>
    <recommendedName>
        <fullName evidence="4">glycerophosphocholine cholinephosphodiesterase</fullName>
        <ecNumber evidence="4">3.1.4.38</ecNumber>
    </recommendedName>
    <alternativeName>
        <fullName evidence="19">Choline-specific glycerophosphodiester phosphodiesterase</fullName>
    </alternativeName>
    <alternativeName>
        <fullName evidence="18">Ectonucleotide pyrophosphatase/phosphodiesterase family member 6</fullName>
    </alternativeName>
</protein>
<name>C3ZMZ5_BRAFL</name>
<comment type="catalytic activity">
    <reaction evidence="21">
        <text>1-dodecanoyl-sn-glycero-3-phosphocholine + H2O = 1-dodecanoyl-sn-glycerol + phosphocholine + H(+)</text>
        <dbReference type="Rhea" id="RHEA:41127"/>
        <dbReference type="ChEBI" id="CHEBI:15377"/>
        <dbReference type="ChEBI" id="CHEBI:15378"/>
        <dbReference type="ChEBI" id="CHEBI:74966"/>
        <dbReference type="ChEBI" id="CHEBI:75529"/>
        <dbReference type="ChEBI" id="CHEBI:295975"/>
    </reaction>
    <physiologicalReaction direction="left-to-right" evidence="21">
        <dbReference type="Rhea" id="RHEA:41128"/>
    </physiologicalReaction>
</comment>
<keyword evidence="16" id="KW-0325">Glycoprotein</keyword>
<dbReference type="EC" id="3.1.4.38" evidence="4"/>
<dbReference type="PANTHER" id="PTHR10151">
    <property type="entry name" value="ECTONUCLEOTIDE PYROPHOSPHATASE/PHOSPHODIESTERASE"/>
    <property type="match status" value="1"/>
</dbReference>
<dbReference type="SUPFAM" id="SSF53649">
    <property type="entry name" value="Alkaline phosphatase-like"/>
    <property type="match status" value="1"/>
</dbReference>
<dbReference type="AlphaFoldDB" id="C3ZMZ5"/>
<comment type="catalytic activity">
    <reaction evidence="29">
        <text>sn-glycerol 3-phosphocholine + H2O = phosphocholine + glycerol + H(+)</text>
        <dbReference type="Rhea" id="RHEA:19545"/>
        <dbReference type="ChEBI" id="CHEBI:15377"/>
        <dbReference type="ChEBI" id="CHEBI:15378"/>
        <dbReference type="ChEBI" id="CHEBI:16870"/>
        <dbReference type="ChEBI" id="CHEBI:17754"/>
        <dbReference type="ChEBI" id="CHEBI:295975"/>
        <dbReference type="EC" id="3.1.4.38"/>
    </reaction>
    <physiologicalReaction direction="left-to-right" evidence="29">
        <dbReference type="Rhea" id="RHEA:19546"/>
    </physiologicalReaction>
</comment>
<evidence type="ECO:0000256" key="4">
    <source>
        <dbReference type="ARBA" id="ARBA00012318"/>
    </source>
</evidence>
<evidence type="ECO:0000256" key="14">
    <source>
        <dbReference type="ARBA" id="ARBA00023136"/>
    </source>
</evidence>
<comment type="catalytic activity">
    <reaction evidence="25">
        <text>a 1-acyl-sn-glycero-3-phosphocholine + H2O = a 1-acyl-sn-glycerol + phosphocholine + H(+)</text>
        <dbReference type="Rhea" id="RHEA:44720"/>
        <dbReference type="ChEBI" id="CHEBI:15377"/>
        <dbReference type="ChEBI" id="CHEBI:15378"/>
        <dbReference type="ChEBI" id="CHEBI:58168"/>
        <dbReference type="ChEBI" id="CHEBI:64683"/>
        <dbReference type="ChEBI" id="CHEBI:295975"/>
    </reaction>
    <physiologicalReaction direction="left-to-right" evidence="25">
        <dbReference type="Rhea" id="RHEA:44721"/>
    </physiologicalReaction>
</comment>
<evidence type="ECO:0000256" key="16">
    <source>
        <dbReference type="ARBA" id="ARBA00023180"/>
    </source>
</evidence>
<comment type="catalytic activity">
    <reaction evidence="26">
        <text>1-tetradecanoyl-sn-glycero-3-phosphocholine + H2O = 1-tetradecanoyl-sn-glycerol + phosphocholine + H(+)</text>
        <dbReference type="Rhea" id="RHEA:40999"/>
        <dbReference type="ChEBI" id="CHEBI:15377"/>
        <dbReference type="ChEBI" id="CHEBI:15378"/>
        <dbReference type="ChEBI" id="CHEBI:64489"/>
        <dbReference type="ChEBI" id="CHEBI:75536"/>
        <dbReference type="ChEBI" id="CHEBI:295975"/>
    </reaction>
    <physiologicalReaction direction="left-to-right" evidence="26">
        <dbReference type="Rhea" id="RHEA:41000"/>
    </physiologicalReaction>
</comment>
<evidence type="ECO:0000256" key="20">
    <source>
        <dbReference type="ARBA" id="ARBA00046203"/>
    </source>
</evidence>
<evidence type="ECO:0000256" key="26">
    <source>
        <dbReference type="ARBA" id="ARBA00047779"/>
    </source>
</evidence>
<evidence type="ECO:0000256" key="30">
    <source>
        <dbReference type="ARBA" id="ARBA00049092"/>
    </source>
</evidence>
<evidence type="ECO:0000256" key="29">
    <source>
        <dbReference type="ARBA" id="ARBA00048703"/>
    </source>
</evidence>
<evidence type="ECO:0000256" key="8">
    <source>
        <dbReference type="ARBA" id="ARBA00022723"/>
    </source>
</evidence>
<dbReference type="GO" id="GO:0016042">
    <property type="term" value="P:lipid catabolic process"/>
    <property type="evidence" value="ECO:0007669"/>
    <property type="project" value="UniProtKB-KW"/>
</dbReference>
<dbReference type="EMBL" id="GG666648">
    <property type="protein sequence ID" value="EEN46135.1"/>
    <property type="molecule type" value="Genomic_DNA"/>
</dbReference>
<evidence type="ECO:0000256" key="3">
    <source>
        <dbReference type="ARBA" id="ARBA00010594"/>
    </source>
</evidence>
<evidence type="ECO:0000256" key="28">
    <source>
        <dbReference type="ARBA" id="ARBA00048234"/>
    </source>
</evidence>
<comment type="catalytic activity">
    <reaction evidence="24">
        <text>a 1-O-alkyl-sn-glycero-3-phosphocholine + H2O = a 1-O-alkyl-sn-glycerol + phosphocholine + H(+)</text>
        <dbReference type="Rhea" id="RHEA:36083"/>
        <dbReference type="ChEBI" id="CHEBI:15377"/>
        <dbReference type="ChEBI" id="CHEBI:15378"/>
        <dbReference type="ChEBI" id="CHEBI:15850"/>
        <dbReference type="ChEBI" id="CHEBI:30909"/>
        <dbReference type="ChEBI" id="CHEBI:295975"/>
    </reaction>
    <physiologicalReaction direction="left-to-right" evidence="24">
        <dbReference type="Rhea" id="RHEA:36084"/>
    </physiologicalReaction>
</comment>